<gene>
    <name evidence="1" type="ORF">E2C01_081154</name>
</gene>
<keyword evidence="2" id="KW-1185">Reference proteome</keyword>
<evidence type="ECO:0000313" key="2">
    <source>
        <dbReference type="Proteomes" id="UP000324222"/>
    </source>
</evidence>
<dbReference type="AlphaFoldDB" id="A0A5B7ILG7"/>
<proteinExistence type="predicted"/>
<dbReference type="EMBL" id="VSRR010071128">
    <property type="protein sequence ID" value="MPC86331.1"/>
    <property type="molecule type" value="Genomic_DNA"/>
</dbReference>
<organism evidence="1 2">
    <name type="scientific">Portunus trituberculatus</name>
    <name type="common">Swimming crab</name>
    <name type="synonym">Neptunus trituberculatus</name>
    <dbReference type="NCBI Taxonomy" id="210409"/>
    <lineage>
        <taxon>Eukaryota</taxon>
        <taxon>Metazoa</taxon>
        <taxon>Ecdysozoa</taxon>
        <taxon>Arthropoda</taxon>
        <taxon>Crustacea</taxon>
        <taxon>Multicrustacea</taxon>
        <taxon>Malacostraca</taxon>
        <taxon>Eumalacostraca</taxon>
        <taxon>Eucarida</taxon>
        <taxon>Decapoda</taxon>
        <taxon>Pleocyemata</taxon>
        <taxon>Brachyura</taxon>
        <taxon>Eubrachyura</taxon>
        <taxon>Portunoidea</taxon>
        <taxon>Portunidae</taxon>
        <taxon>Portuninae</taxon>
        <taxon>Portunus</taxon>
    </lineage>
</organism>
<accession>A0A5B7ILG7</accession>
<evidence type="ECO:0000313" key="1">
    <source>
        <dbReference type="EMBL" id="MPC86331.1"/>
    </source>
</evidence>
<sequence length="105" mass="11291">MSACTKGGAPGEEGLCAGRAGASVLPVCWTWGSLSPHGDSITVEVRSANLNSVALWPKRHSRRPGINLSELNLFTQKRFVKVVRHGSLFSSFRCSLGKVLLATHM</sequence>
<comment type="caution">
    <text evidence="1">The sequence shown here is derived from an EMBL/GenBank/DDBJ whole genome shotgun (WGS) entry which is preliminary data.</text>
</comment>
<protein>
    <submittedName>
        <fullName evidence="1">Uncharacterized protein</fullName>
    </submittedName>
</protein>
<name>A0A5B7ILG7_PORTR</name>
<dbReference type="Proteomes" id="UP000324222">
    <property type="component" value="Unassembled WGS sequence"/>
</dbReference>
<reference evidence="1 2" key="1">
    <citation type="submission" date="2019-05" db="EMBL/GenBank/DDBJ databases">
        <title>Another draft genome of Portunus trituberculatus and its Hox gene families provides insights of decapod evolution.</title>
        <authorList>
            <person name="Jeong J.-H."/>
            <person name="Song I."/>
            <person name="Kim S."/>
            <person name="Choi T."/>
            <person name="Kim D."/>
            <person name="Ryu S."/>
            <person name="Kim W."/>
        </authorList>
    </citation>
    <scope>NUCLEOTIDE SEQUENCE [LARGE SCALE GENOMIC DNA]</scope>
    <source>
        <tissue evidence="1">Muscle</tissue>
    </source>
</reference>